<reference evidence="2 3" key="1">
    <citation type="submission" date="2019-09" db="EMBL/GenBank/DDBJ databases">
        <title>Draft Whole-Genome sequence of Blastochloris sulfoviridis DSM 729.</title>
        <authorList>
            <person name="Meyer T.E."/>
            <person name="Kyndt J.A."/>
        </authorList>
    </citation>
    <scope>NUCLEOTIDE SEQUENCE [LARGE SCALE GENOMIC DNA]</scope>
    <source>
        <strain evidence="2 3">DSM 729</strain>
    </source>
</reference>
<dbReference type="Proteomes" id="UP000323886">
    <property type="component" value="Unassembled WGS sequence"/>
</dbReference>
<sequence length="129" mass="13013">MPNRYRGEIEADLSGRSRRLVLTLGALAELEHALGAPDLASLAARFEGGRLAAREVAAIIGAGLRGAGESIGEAEVLALTHPEGARGLVRLAADLLVATFAPEEAPNPPQPGPATVRAMGAASFPGGAG</sequence>
<dbReference type="OrthoDB" id="7206814at2"/>
<comment type="caution">
    <text evidence="2">The sequence shown here is derived from an EMBL/GenBank/DDBJ whole genome shotgun (WGS) entry which is preliminary data.</text>
</comment>
<accession>A0A5M6HVC5</accession>
<keyword evidence="3" id="KW-1185">Reference proteome</keyword>
<evidence type="ECO:0000256" key="1">
    <source>
        <dbReference type="SAM" id="MobiDB-lite"/>
    </source>
</evidence>
<evidence type="ECO:0000313" key="2">
    <source>
        <dbReference type="EMBL" id="KAA5599836.1"/>
    </source>
</evidence>
<dbReference type="AlphaFoldDB" id="A0A5M6HVC5"/>
<evidence type="ECO:0000313" key="3">
    <source>
        <dbReference type="Proteomes" id="UP000323886"/>
    </source>
</evidence>
<dbReference type="Pfam" id="PF11836">
    <property type="entry name" value="Phage_TAC_11"/>
    <property type="match status" value="1"/>
</dbReference>
<gene>
    <name evidence="2" type="ORF">F1193_11295</name>
</gene>
<dbReference type="EMBL" id="VWPL01000019">
    <property type="protein sequence ID" value="KAA5599836.1"/>
    <property type="molecule type" value="Genomic_DNA"/>
</dbReference>
<dbReference type="InterPro" id="IPR021791">
    <property type="entry name" value="Phage_TAC_11"/>
</dbReference>
<dbReference type="RefSeq" id="WP_150097799.1">
    <property type="nucleotide sequence ID" value="NZ_VWPL01000019.1"/>
</dbReference>
<name>A0A5M6HVC5_9HYPH</name>
<protein>
    <submittedName>
        <fullName evidence="2">Gene transfer agent family protein</fullName>
    </submittedName>
</protein>
<proteinExistence type="predicted"/>
<organism evidence="2 3">
    <name type="scientific">Blastochloris sulfoviridis</name>
    <dbReference type="NCBI Taxonomy" id="50712"/>
    <lineage>
        <taxon>Bacteria</taxon>
        <taxon>Pseudomonadati</taxon>
        <taxon>Pseudomonadota</taxon>
        <taxon>Alphaproteobacteria</taxon>
        <taxon>Hyphomicrobiales</taxon>
        <taxon>Blastochloridaceae</taxon>
        <taxon>Blastochloris</taxon>
    </lineage>
</organism>
<feature type="region of interest" description="Disordered" evidence="1">
    <location>
        <begin position="102"/>
        <end position="129"/>
    </location>
</feature>